<name>A0ABM9QTY5_9VIBR</name>
<proteinExistence type="predicted"/>
<evidence type="ECO:0000313" key="1">
    <source>
        <dbReference type="EMBL" id="CDT33250.1"/>
    </source>
</evidence>
<comment type="caution">
    <text evidence="1">The sequence shown here is derived from an EMBL/GenBank/DDBJ whole genome shotgun (WGS) entry which is preliminary data.</text>
</comment>
<reference evidence="1 2" key="1">
    <citation type="submission" date="2014-06" db="EMBL/GenBank/DDBJ databases">
        <authorList>
            <person name="Le Roux F."/>
        </authorList>
    </citation>
    <scope>NUCLEOTIDE SEQUENCE [LARGE SCALE GENOMIC DNA]</scope>
    <source>
        <strain evidence="1 2">J5-4</strain>
    </source>
</reference>
<organism evidence="1 2">
    <name type="scientific">Vibrio crassostreae</name>
    <dbReference type="NCBI Taxonomy" id="246167"/>
    <lineage>
        <taxon>Bacteria</taxon>
        <taxon>Pseudomonadati</taxon>
        <taxon>Pseudomonadota</taxon>
        <taxon>Gammaproteobacteria</taxon>
        <taxon>Vibrionales</taxon>
        <taxon>Vibrionaceae</taxon>
        <taxon>Vibrio</taxon>
    </lineage>
</organism>
<keyword evidence="2" id="KW-1185">Reference proteome</keyword>
<dbReference type="EMBL" id="CCJX01000103">
    <property type="protein sequence ID" value="CDT33250.1"/>
    <property type="molecule type" value="Genomic_DNA"/>
</dbReference>
<gene>
    <name evidence="1" type="ORF">VCR4J5_200123</name>
</gene>
<evidence type="ECO:0008006" key="3">
    <source>
        <dbReference type="Google" id="ProtNLM"/>
    </source>
</evidence>
<dbReference type="Proteomes" id="UP000049077">
    <property type="component" value="Unassembled WGS sequence"/>
</dbReference>
<evidence type="ECO:0000313" key="2">
    <source>
        <dbReference type="Proteomes" id="UP000049077"/>
    </source>
</evidence>
<protein>
    <recommendedName>
        <fullName evidence="3">Gingipain propeptide domain-containing protein</fullName>
    </recommendedName>
</protein>
<sequence length="162" mass="18701">MIVFISTVRASEVTQKTINLFVEIENEKFFTYSIEKFEFDQPSLNVEFDRQNGGLMDAETNIVITTNVPSYFQSGYKVLPNKLSSICESNKGDDIQEDFAEYYIGKERLIVGESIVFDDFNRERDVLWVKKPFYIDFSQLNKPLPNASYCKGTAVLLVELDF</sequence>
<accession>A0ABM9QTY5</accession>